<dbReference type="SMART" id="SM00248">
    <property type="entry name" value="ANK"/>
    <property type="match status" value="4"/>
</dbReference>
<dbReference type="AlphaFoldDB" id="A0A4Z1T3Y3"/>
<sequence length="382" mass="42170">MTLRRWFVAADNGDVTFIRSNMKQYARSQDAQFLSRTALMFAANRGHLEICQLLMEKESKMCNRRGNTALHFAAAAGHAEIVTLLAPLEAGVQNEAGETALIQAITNGRMEAMLVLLRYESEIKTGDGRTPLQVAEQTNQTALAAILRGDAPNPLEDAPAKVGSYLQSNMSLPFQTTALQPPVPSVRDYSMGLPGAIPTGEQNRPVVEEGGGGGSKGPATQNMISTPQVSMVSPFDTPLISSVPLTAQLSVDSYTFVEDERLGQSFQARESRHLQRSMEQLSRIMELEDRNATLTAMLETMMKPEQYPDQFEEDLHESRGVGASVLNEAPESVTQEDLRLLFAELKQARREIKTLYDFIRVFAAKFDSVFSLREPMPPEKGE</sequence>
<evidence type="ECO:0000313" key="3">
    <source>
        <dbReference type="Proteomes" id="UP000315496"/>
    </source>
</evidence>
<proteinExistence type="predicted"/>
<dbReference type="PANTHER" id="PTHR24120:SF4">
    <property type="entry name" value="GH07239P"/>
    <property type="match status" value="1"/>
</dbReference>
<dbReference type="SUPFAM" id="SSF48403">
    <property type="entry name" value="Ankyrin repeat"/>
    <property type="match status" value="1"/>
</dbReference>
<dbReference type="VEuPathDB" id="GiardiaDB:GMRT_12394"/>
<dbReference type="PROSITE" id="PS50297">
    <property type="entry name" value="ANK_REP_REGION"/>
    <property type="match status" value="1"/>
</dbReference>
<organism evidence="2 3">
    <name type="scientific">Giardia muris</name>
    <dbReference type="NCBI Taxonomy" id="5742"/>
    <lineage>
        <taxon>Eukaryota</taxon>
        <taxon>Metamonada</taxon>
        <taxon>Diplomonadida</taxon>
        <taxon>Hexamitidae</taxon>
        <taxon>Giardiinae</taxon>
        <taxon>Giardia</taxon>
    </lineage>
</organism>
<accession>A0A4Z1T3Y3</accession>
<dbReference type="OrthoDB" id="9988580at2759"/>
<feature type="repeat" description="ANK" evidence="1">
    <location>
        <begin position="65"/>
        <end position="97"/>
    </location>
</feature>
<evidence type="ECO:0000313" key="2">
    <source>
        <dbReference type="EMBL" id="TNJ27249.1"/>
    </source>
</evidence>
<comment type="caution">
    <text evidence="2">The sequence shown here is derived from an EMBL/GenBank/DDBJ whole genome shotgun (WGS) entry which is preliminary data.</text>
</comment>
<dbReference type="Pfam" id="PF12796">
    <property type="entry name" value="Ank_2"/>
    <property type="match status" value="1"/>
</dbReference>
<dbReference type="Gene3D" id="1.25.40.20">
    <property type="entry name" value="Ankyrin repeat-containing domain"/>
    <property type="match status" value="1"/>
</dbReference>
<keyword evidence="1" id="KW-0040">ANK repeat</keyword>
<protein>
    <submittedName>
        <fullName evidence="2">Ankyrin repeat protein 1</fullName>
    </submittedName>
</protein>
<dbReference type="InterPro" id="IPR036770">
    <property type="entry name" value="Ankyrin_rpt-contain_sf"/>
</dbReference>
<keyword evidence="3" id="KW-1185">Reference proteome</keyword>
<gene>
    <name evidence="2" type="ORF">GMRT_12394</name>
</gene>
<dbReference type="EMBL" id="VDLU01000004">
    <property type="protein sequence ID" value="TNJ27249.1"/>
    <property type="molecule type" value="Genomic_DNA"/>
</dbReference>
<dbReference type="Proteomes" id="UP000315496">
    <property type="component" value="Chromosome 4"/>
</dbReference>
<reference evidence="2 3" key="1">
    <citation type="submission" date="2019-05" db="EMBL/GenBank/DDBJ databases">
        <title>The compact genome of Giardia muris reveals important steps in the evolution of intestinal protozoan parasites.</title>
        <authorList>
            <person name="Xu F."/>
            <person name="Jimenez-Gonzalez A."/>
            <person name="Einarsson E."/>
            <person name="Astvaldsson A."/>
            <person name="Peirasmaki D."/>
            <person name="Eckmann L."/>
            <person name="Andersson J.O."/>
            <person name="Svard S.G."/>
            <person name="Jerlstrom-Hultqvist J."/>
        </authorList>
    </citation>
    <scope>NUCLEOTIDE SEQUENCE [LARGE SCALE GENOMIC DNA]</scope>
    <source>
        <strain evidence="2 3">Roberts-Thomson</strain>
    </source>
</reference>
<evidence type="ECO:0000256" key="1">
    <source>
        <dbReference type="PROSITE-ProRule" id="PRU00023"/>
    </source>
</evidence>
<dbReference type="PROSITE" id="PS50088">
    <property type="entry name" value="ANK_REPEAT"/>
    <property type="match status" value="1"/>
</dbReference>
<dbReference type="InterPro" id="IPR002110">
    <property type="entry name" value="Ankyrin_rpt"/>
</dbReference>
<name>A0A4Z1T3Y3_GIAMU</name>
<dbReference type="PANTHER" id="PTHR24120">
    <property type="entry name" value="GH07239P"/>
    <property type="match status" value="1"/>
</dbReference>